<comment type="catalytic activity">
    <reaction evidence="26">
        <text>beta-D-Gal-(1-&gt;4)-beta-D-GlcNAc-(1-&gt;3)-beta-D-Gal-(1-&gt;4)-D-Glc + GDP-beta-L-fucose = beta-D-Gal-(1-&gt;4)-[alpha-L-Fuc-(1-&gt;3)]-beta-D-GlcNAc-(1-&gt;3)-beta-D-Gal-(1-&gt;4)-D-Glc + GDP + H(+)</text>
        <dbReference type="Rhea" id="RHEA:77187"/>
        <dbReference type="ChEBI" id="CHEBI:15378"/>
        <dbReference type="ChEBI" id="CHEBI:57273"/>
        <dbReference type="ChEBI" id="CHEBI:58189"/>
        <dbReference type="ChEBI" id="CHEBI:60239"/>
        <dbReference type="ChEBI" id="CHEBI:61352"/>
    </reaction>
    <physiologicalReaction direction="left-to-right" evidence="26">
        <dbReference type="Rhea" id="RHEA:77188"/>
    </physiologicalReaction>
</comment>
<comment type="pathway">
    <text evidence="1">Glycolipid biosynthesis.</text>
</comment>
<evidence type="ECO:0000256" key="19">
    <source>
        <dbReference type="ARBA" id="ARBA00036481"/>
    </source>
</evidence>
<comment type="catalytic activity">
    <reaction evidence="20">
        <text>a neolactoside nLc4Cer + GDP-beta-L-fucose = a neolactoside III(3)-alpha-Fuc-nLc4Cer + GDP + H(+)</text>
        <dbReference type="Rhea" id="RHEA:48376"/>
        <dbReference type="ChEBI" id="CHEBI:15378"/>
        <dbReference type="ChEBI" id="CHEBI:57273"/>
        <dbReference type="ChEBI" id="CHEBI:58189"/>
        <dbReference type="ChEBI" id="CHEBI:90376"/>
        <dbReference type="ChEBI" id="CHEBI:90379"/>
    </reaction>
    <physiologicalReaction direction="left-to-right" evidence="20">
        <dbReference type="Rhea" id="RHEA:48377"/>
    </physiologicalReaction>
</comment>
<evidence type="ECO:0000256" key="28">
    <source>
        <dbReference type="SAM" id="Phobius"/>
    </source>
</evidence>
<evidence type="ECO:0000256" key="21">
    <source>
        <dbReference type="ARBA" id="ARBA00037848"/>
    </source>
</evidence>
<evidence type="ECO:0000256" key="6">
    <source>
        <dbReference type="ARBA" id="ARBA00022692"/>
    </source>
</evidence>
<evidence type="ECO:0000256" key="4">
    <source>
        <dbReference type="ARBA" id="ARBA00022676"/>
    </source>
</evidence>
<sequence>MSTRQYDHHDGGGAAVEPTATHDRRHSCLNPRLLLLVCVMQCYLILCLLVYINPTLTTRTVNGIEPLTSSIPLTVRQPGETEKIRAPRLRDDSNHTAILVWRWPYGQYSGPIDCRDVLNIDGCSITTDRSMYHKTHGVVFHHKDTVLNLGDMPTSQRPFFQKWVWMNFESPTNSPKSSQIENMFNLTCTYRADSDIPVPYGFLVPRIPDTEIFHPPPKDKLVCWVISNYNPDHVRSKYYKELSSYIDIHVYGNAAGYHIPSNQFMPLLASCKFYLAFENSIHVDYITEKLYNPLVAGSVPIVLGTTRRNYEKYVPSTSFIHIDDYNSVSDLITYIHTLDKNKTLYLNYFQWRRRYNIHPIKFWETPMCHTCAHIKMYTVHKITNNITKWFWT</sequence>
<dbReference type="EMBL" id="MN366292">
    <property type="protein sequence ID" value="QOE74750.1"/>
    <property type="molecule type" value="Genomic_DNA"/>
</dbReference>
<dbReference type="FunFam" id="3.40.50.11660:FF:000001">
    <property type="entry name" value="alpha-(1,3)-fucosyltransferase 9"/>
    <property type="match status" value="1"/>
</dbReference>
<dbReference type="EC" id="2.4.1.152" evidence="15"/>
<evidence type="ECO:0000256" key="23">
    <source>
        <dbReference type="ARBA" id="ARBA00041466"/>
    </source>
</evidence>
<evidence type="ECO:0000256" key="1">
    <source>
        <dbReference type="ARBA" id="ARBA00004934"/>
    </source>
</evidence>
<keyword evidence="10" id="KW-0443">Lipid metabolism</keyword>
<keyword evidence="8 28" id="KW-1133">Transmembrane helix</keyword>
<dbReference type="GO" id="GO:0017083">
    <property type="term" value="F:4-galactosyl-N-acetylglucosaminide 3-alpha-L-fucosyltransferase activity"/>
    <property type="evidence" value="ECO:0007669"/>
    <property type="project" value="UniProtKB-EC"/>
</dbReference>
<dbReference type="InterPro" id="IPR001503">
    <property type="entry name" value="Glyco_trans_10"/>
</dbReference>
<evidence type="ECO:0000256" key="18">
    <source>
        <dbReference type="ARBA" id="ARBA00036295"/>
    </source>
</evidence>
<evidence type="ECO:0000256" key="26">
    <source>
        <dbReference type="ARBA" id="ARBA00043828"/>
    </source>
</evidence>
<reference evidence="31" key="3">
    <citation type="journal article" date="2016" name="MSphere">
        <title>Comparison of the Gene Coding Contents and Other Unusual Features of the GC-Rich and AT-Rich Branch Probosciviruses.</title>
        <authorList>
            <person name="Ling P.D."/>
            <person name="Long S.Y."/>
            <person name="Zong J.C."/>
            <person name="Heaggans S.Y."/>
            <person name="Qin X."/>
            <person name="Hayward G.S."/>
        </authorList>
    </citation>
    <scope>NUCLEOTIDE SEQUENCE</scope>
    <source>
        <strain evidence="31">IP165 Thirunelli2</strain>
    </source>
</reference>
<evidence type="ECO:0000256" key="5">
    <source>
        <dbReference type="ARBA" id="ARBA00022679"/>
    </source>
</evidence>
<keyword evidence="12" id="KW-1015">Disulfide bond</keyword>
<evidence type="ECO:0000256" key="15">
    <source>
        <dbReference type="ARBA" id="ARBA00029487"/>
    </source>
</evidence>
<evidence type="ECO:0000256" key="2">
    <source>
        <dbReference type="ARBA" id="ARBA00008919"/>
    </source>
</evidence>
<protein>
    <recommendedName>
        <fullName evidence="22">4-galactosyl-N-acetylglucosaminide 3-alpha-L-fucosyltransferase 9</fullName>
        <ecNumber evidence="15">2.4.1.152</ecNumber>
    </recommendedName>
    <alternativeName>
        <fullName evidence="24">Fucosyltransferase 9</fullName>
    </alternativeName>
    <alternativeName>
        <fullName evidence="23">Fucosyltransferase IX</fullName>
    </alternativeName>
    <alternativeName>
        <fullName evidence="25">Galactoside 3-L-fucosyltransferase</fullName>
    </alternativeName>
</protein>
<comment type="similarity">
    <text evidence="2">Belongs to the glycosyltransferase 10 family.</text>
</comment>
<evidence type="ECO:0000256" key="9">
    <source>
        <dbReference type="ARBA" id="ARBA00023034"/>
    </source>
</evidence>
<evidence type="ECO:0000256" key="8">
    <source>
        <dbReference type="ARBA" id="ARBA00022989"/>
    </source>
</evidence>
<evidence type="ECO:0000256" key="22">
    <source>
        <dbReference type="ARBA" id="ARBA00039322"/>
    </source>
</evidence>
<keyword evidence="7" id="KW-0735">Signal-anchor</keyword>
<comment type="catalytic activity">
    <reaction evidence="19">
        <text>an N-acetyl-alpha-neuraminyl-(2-&gt;3)-beta-D-galactosyl-(1-&gt;4)-N-acetyl-beta-D-glucosaminyl derivative + GDP-beta-L-fucose = an alpha-Neu5Ac-(2-&gt;3)-beta-D-Gal-(1-&gt;4)-[alpha-L-Fuc-(1-&gt;3)]-beta-D-GlcNAc derivative + GDP + H(+)</text>
        <dbReference type="Rhea" id="RHEA:56076"/>
        <dbReference type="ChEBI" id="CHEBI:15378"/>
        <dbReference type="ChEBI" id="CHEBI:57273"/>
        <dbReference type="ChEBI" id="CHEBI:58189"/>
        <dbReference type="ChEBI" id="CHEBI:136545"/>
        <dbReference type="ChEBI" id="CHEBI:139509"/>
    </reaction>
    <physiologicalReaction direction="left-to-right" evidence="19">
        <dbReference type="Rhea" id="RHEA:56077"/>
    </physiologicalReaction>
</comment>
<evidence type="ECO:0000256" key="25">
    <source>
        <dbReference type="ARBA" id="ARBA00042822"/>
    </source>
</evidence>
<organism evidence="31">
    <name type="scientific">Elephant endotheliotropic herpesvirus 1A</name>
    <dbReference type="NCBI Taxonomy" id="759753"/>
    <lineage>
        <taxon>Viruses</taxon>
        <taxon>Duplodnaviria</taxon>
        <taxon>Heunggongvirae</taxon>
        <taxon>Peploviricota</taxon>
        <taxon>Herviviricetes</taxon>
        <taxon>Herpesvirales</taxon>
        <taxon>Orthoherpesviridae</taxon>
        <taxon>Betaherpesvirinae</taxon>
        <taxon>Proboscivirus</taxon>
        <taxon>Proboscivirus elephantidbeta1</taxon>
        <taxon>Elephantid herpesvirus 1</taxon>
    </lineage>
</organism>
<dbReference type="InterPro" id="IPR031481">
    <property type="entry name" value="Glyco_tran_10_N"/>
</dbReference>
<evidence type="ECO:0000256" key="14">
    <source>
        <dbReference type="ARBA" id="ARBA00029329"/>
    </source>
</evidence>
<accession>A0A866VTJ5</accession>
<comment type="catalytic activity">
    <reaction evidence="27">
        <text>an alpha-L-Fuc-(1-&gt;2)-beta-D-Gal-(1-&gt;4)-beta-D-GlcNAc derivative + GDP-beta-L-fucose = an alpha-L-Fuc-(1-&gt;2)-beta-D-Gal-(1-&gt;4)-[alpha-L-Fuc-(1-&gt;3)]-beta-D-GlcNAc derivative + GDP + H(+)</text>
        <dbReference type="Rhea" id="RHEA:77191"/>
        <dbReference type="ChEBI" id="CHEBI:15378"/>
        <dbReference type="ChEBI" id="CHEBI:57273"/>
        <dbReference type="ChEBI" id="CHEBI:58189"/>
        <dbReference type="ChEBI" id="CHEBI:133510"/>
        <dbReference type="ChEBI" id="CHEBI:195560"/>
    </reaction>
    <physiologicalReaction direction="left-to-right" evidence="27">
        <dbReference type="Rhea" id="RHEA:77192"/>
    </physiologicalReaction>
</comment>
<evidence type="ECO:0000256" key="24">
    <source>
        <dbReference type="ARBA" id="ARBA00042061"/>
    </source>
</evidence>
<feature type="domain" description="Fucosyltransferase C-terminal" evidence="29">
    <location>
        <begin position="216"/>
        <end position="389"/>
    </location>
</feature>
<comment type="subcellular location">
    <subcellularLocation>
        <location evidence="21">Golgi apparatus</location>
        <location evidence="21">trans-Golgi network membrane</location>
        <topology evidence="21">Single-pass type II membrane protein</topology>
    </subcellularLocation>
</comment>
<dbReference type="SUPFAM" id="SSF53756">
    <property type="entry name" value="UDP-Glycosyltransferase/glycogen phosphorylase"/>
    <property type="match status" value="1"/>
</dbReference>
<evidence type="ECO:0000259" key="29">
    <source>
        <dbReference type="Pfam" id="PF00852"/>
    </source>
</evidence>
<evidence type="ECO:0000256" key="13">
    <source>
        <dbReference type="ARBA" id="ARBA00023180"/>
    </source>
</evidence>
<dbReference type="PANTHER" id="PTHR11929">
    <property type="entry name" value="ALPHA- 1,3 -FUCOSYLTRANSFERASE"/>
    <property type="match status" value="1"/>
</dbReference>
<keyword evidence="6 28" id="KW-0812">Transmembrane</keyword>
<gene>
    <name evidence="31" type="primary">E47</name>
</gene>
<keyword evidence="9" id="KW-0333">Golgi apparatus</keyword>
<evidence type="ECO:0000256" key="27">
    <source>
        <dbReference type="ARBA" id="ARBA00043838"/>
    </source>
</evidence>
<evidence type="ECO:0000256" key="12">
    <source>
        <dbReference type="ARBA" id="ARBA00023157"/>
    </source>
</evidence>
<feature type="transmembrane region" description="Helical" evidence="28">
    <location>
        <begin position="33"/>
        <end position="52"/>
    </location>
</feature>
<name>A0A866VTJ5_ELHV1</name>
<keyword evidence="4 31" id="KW-0328">Glycosyltransferase</keyword>
<comment type="catalytic activity">
    <reaction evidence="17">
        <text>an alpha-Neu5Ac-(2-&gt;3)-beta-D-Gal-(1-&gt;4)-beta-D-GlcNAc-(1-&gt;3)-beta-D-Gal-(1-&gt;4)-beta-D-GlcNAc derivative + GDP-beta-L-fucose = an alpha-Neu5Ac-(2-&gt;3)-beta-D-Gal-(1-&gt;4)-beta-D-GlcNAc-(1-&gt;3)-beta-D-Gal-(1-&gt;4)-[alpha-L-Fuc-(1-&gt;3)]-beta-D-GlcNAc derivative + GDP + H(+)</text>
        <dbReference type="Rhea" id="RHEA:68044"/>
        <dbReference type="ChEBI" id="CHEBI:15378"/>
        <dbReference type="ChEBI" id="CHEBI:57273"/>
        <dbReference type="ChEBI" id="CHEBI:58189"/>
        <dbReference type="ChEBI" id="CHEBI:145343"/>
        <dbReference type="ChEBI" id="CHEBI:176900"/>
    </reaction>
    <physiologicalReaction direction="left-to-right" evidence="17">
        <dbReference type="Rhea" id="RHEA:68045"/>
    </physiologicalReaction>
</comment>
<dbReference type="PANTHER" id="PTHR11929:SF10">
    <property type="entry name" value="4-GALACTOSYL-N-ACETYLGLUCOSAMINIDE 3-ALPHA-L-FUCOSYLTRANSFERASE 9"/>
    <property type="match status" value="1"/>
</dbReference>
<evidence type="ECO:0000256" key="11">
    <source>
        <dbReference type="ARBA" id="ARBA00023136"/>
    </source>
</evidence>
<dbReference type="GO" id="GO:0006629">
    <property type="term" value="P:lipid metabolic process"/>
    <property type="evidence" value="ECO:0007669"/>
    <property type="project" value="UniProtKB-KW"/>
</dbReference>
<comment type="subunit">
    <text evidence="3">Homodimer.</text>
</comment>
<evidence type="ECO:0000256" key="3">
    <source>
        <dbReference type="ARBA" id="ARBA00011738"/>
    </source>
</evidence>
<reference evidence="31" key="1">
    <citation type="journal article" date="2013" name="Genome Announc.">
        <title>Complete Genome Sequence of Elephant Endotheliotropic Herpesvirus 1A.</title>
        <authorList>
            <person name="Ling P.D."/>
            <person name="Reid J.G."/>
            <person name="Qin X."/>
            <person name="Muzny D.M."/>
            <person name="Gibbs R."/>
            <person name="Petrosino J."/>
            <person name="Peng R."/>
            <person name="Zong J.C."/>
            <person name="Heaggans S.Y."/>
            <person name="Hayward G.S."/>
        </authorList>
    </citation>
    <scope>NUCLEOTIDE SEQUENCE</scope>
    <source>
        <strain evidence="31">IP165 Thirunelli2</strain>
    </source>
</reference>
<reference evidence="31" key="2">
    <citation type="journal article" date="2013" name="J. Wildl. Dis.">
        <title>Fatal herpesvirus hemorrhagic disease in wild and orphan asian elephants in southern India.</title>
        <authorList>
            <person name="Zachariah A."/>
            <person name="Zong J.-C."/>
            <person name="Long S.Y."/>
            <person name="Latimer E.M."/>
            <person name="Heaggans S.Y."/>
            <person name="Richman L.K."/>
            <person name="Hayward G.S."/>
        </authorList>
    </citation>
    <scope>NUCLEOTIDE SEQUENCE</scope>
    <source>
        <strain evidence="31">IP165 Thirunelli2</strain>
    </source>
</reference>
<evidence type="ECO:0000256" key="7">
    <source>
        <dbReference type="ARBA" id="ARBA00022968"/>
    </source>
</evidence>
<reference evidence="31" key="5">
    <citation type="journal article" name="PLoS ONE">
        <title>Extended genotypic evaluation and comparison of twenty-two cases of lethal EEHV1 hemorrhagic disease in wild and captive Asian elephants in India.</title>
        <authorList>
            <person name="Zachariah A."/>
            <person name="Sajesh P.K."/>
            <person name="Santhosh S."/>
            <person name="Bathrachalam C."/>
            <person name="Megha M."/>
            <person name="Pandiyan J."/>
            <person name="Jishnu M."/>
            <person name="Kobragade R.S."/>
            <person name="Long S.Y."/>
            <person name="Zong J.-C."/>
            <person name="Latimer E.M."/>
            <person name="Heaggans S.Y."/>
            <person name="Hayward G.S."/>
        </authorList>
    </citation>
    <scope>NUCLEOTIDE SEQUENCE</scope>
    <source>
        <strain evidence="31">IP165 Thirunelli2</strain>
    </source>
</reference>
<comment type="catalytic activity">
    <reaction evidence="18">
        <text>alpha-N-glycoloylneuraminosyl-(2-&gt;3)-beta-D-galactosyl-(1-&gt;4)-N-acetyl-beta-D-glucosaminyl-(1-&gt;3)-beta-D-galactosyl-(1-&gt;4)-N-acetyl-beta-D-glucosaminyl-(1-&gt;3)-beta-D-galactosyl-(1-&gt;4)-beta-D-glucosyl-(1&lt;-&gt;1')-ceramide + GDP-beta-L-fucose = alpha-N-glycoloylneuraminosyl-(2-&gt;3)-beta-D-galactosyl-(1-&gt;4)-N-acetyl-beta-D-glucosaminyl-(1-&gt;3)-beta-D-galactosyl-(1-&gt;4)-[alpha-L-fucosyl-(1-&gt;3)]-N-acetyl-beta-D-glucosaminyl-(1-&gt;3)-beta-D-galactosyl-(1-&gt;4)-beta-D-glucosyl-(1&lt;-&gt;1')-ceramide + GDP + H(+)</text>
        <dbReference type="Rhea" id="RHEA:48388"/>
        <dbReference type="ChEBI" id="CHEBI:15378"/>
        <dbReference type="ChEBI" id="CHEBI:57273"/>
        <dbReference type="ChEBI" id="CHEBI:58189"/>
        <dbReference type="ChEBI" id="CHEBI:90383"/>
        <dbReference type="ChEBI" id="CHEBI:90384"/>
    </reaction>
    <physiologicalReaction direction="left-to-right" evidence="18">
        <dbReference type="Rhea" id="RHEA:48389"/>
    </physiologicalReaction>
</comment>
<keyword evidence="13" id="KW-0325">Glycoprotein</keyword>
<reference evidence="31" key="4">
    <citation type="submission" date="2019-08" db="EMBL/GenBank/DDBJ databases">
        <title>Annotated Complete DNA Sequences of Six EEHV1A Genomes from Lethal HD Cases in Young Asian Elephants from India.</title>
        <authorList>
            <person name="Krishnankutty S.P."/>
            <person name="Zachariah A."/>
            <person name="Maheswari U."/>
            <person name="Heaggans S.Y."/>
            <person name="Muraleedharan M."/>
            <person name="Velayutham D."/>
            <person name="Santhosh S."/>
            <person name="Hayward G.S."/>
        </authorList>
    </citation>
    <scope>NUCLEOTIDE SEQUENCE</scope>
    <source>
        <strain evidence="31">IP165 Thirunelli2</strain>
    </source>
</reference>
<dbReference type="InterPro" id="IPR038577">
    <property type="entry name" value="GT10-like_C_sf"/>
</dbReference>
<comment type="catalytic activity">
    <reaction evidence="16">
        <text>alpha-D-galactosyl-(1-&gt;3)-beta-D-galactosyl-(1-&gt;4)-N-acetyl-beta-D-glucosaminyl-(1-&gt;3)-beta-D-galactosyl-(1-&gt;4)-beta-D-glucosyl-(1&lt;-&gt;1')-ceramide + GDP-beta-L-fucose = a neolactoside IV(3)-alpha-Gal,III(3)-alpha-Fuc-nLc4Cer + GDP + H(+)</text>
        <dbReference type="Rhea" id="RHEA:48380"/>
        <dbReference type="ChEBI" id="CHEBI:15378"/>
        <dbReference type="ChEBI" id="CHEBI:57273"/>
        <dbReference type="ChEBI" id="CHEBI:58189"/>
        <dbReference type="ChEBI" id="CHEBI:90380"/>
        <dbReference type="ChEBI" id="CHEBI:90381"/>
    </reaction>
    <physiologicalReaction direction="left-to-right" evidence="16">
        <dbReference type="Rhea" id="RHEA:48381"/>
    </physiologicalReaction>
</comment>
<evidence type="ECO:0000256" key="17">
    <source>
        <dbReference type="ARBA" id="ARBA00036234"/>
    </source>
</evidence>
<evidence type="ECO:0000313" key="31">
    <source>
        <dbReference type="EMBL" id="QOE74750.1"/>
    </source>
</evidence>
<dbReference type="InterPro" id="IPR055270">
    <property type="entry name" value="Glyco_tran_10_C"/>
</dbReference>
<dbReference type="Gene3D" id="3.40.50.11660">
    <property type="entry name" value="Glycosyl transferase family 10, C-terminal domain"/>
    <property type="match status" value="1"/>
</dbReference>
<evidence type="ECO:0000256" key="10">
    <source>
        <dbReference type="ARBA" id="ARBA00023098"/>
    </source>
</evidence>
<dbReference type="Pfam" id="PF00852">
    <property type="entry name" value="Glyco_transf_10"/>
    <property type="match status" value="1"/>
</dbReference>
<evidence type="ECO:0000256" key="16">
    <source>
        <dbReference type="ARBA" id="ARBA00036053"/>
    </source>
</evidence>
<comment type="catalytic activity">
    <reaction evidence="14">
        <text>a beta-D-galactosyl-(1-&gt;4)-N-acetyl-beta-D-glucosaminyl derivative + GDP-beta-L-fucose = a beta-D-galactosyl-(1-&gt;4)-[alpha-L-fucosyl-(1-&gt;3)]-N-acetyl-beta-D-glucosaminyl derivative + GDP + H(+)</text>
        <dbReference type="Rhea" id="RHEA:14257"/>
        <dbReference type="ChEBI" id="CHEBI:15378"/>
        <dbReference type="ChEBI" id="CHEBI:57273"/>
        <dbReference type="ChEBI" id="CHEBI:58189"/>
        <dbReference type="ChEBI" id="CHEBI:133507"/>
        <dbReference type="ChEBI" id="CHEBI:137941"/>
        <dbReference type="EC" id="2.4.1.152"/>
    </reaction>
    <physiologicalReaction direction="left-to-right" evidence="14">
        <dbReference type="Rhea" id="RHEA:14258"/>
    </physiologicalReaction>
</comment>
<keyword evidence="5 31" id="KW-0808">Transferase</keyword>
<dbReference type="GO" id="GO:0016020">
    <property type="term" value="C:membrane"/>
    <property type="evidence" value="ECO:0007669"/>
    <property type="project" value="InterPro"/>
</dbReference>
<evidence type="ECO:0000256" key="20">
    <source>
        <dbReference type="ARBA" id="ARBA00036757"/>
    </source>
</evidence>
<feature type="domain" description="Fucosyltransferase N-terminal" evidence="30">
    <location>
        <begin position="94"/>
        <end position="201"/>
    </location>
</feature>
<proteinExistence type="inferred from homology"/>
<keyword evidence="11 28" id="KW-0472">Membrane</keyword>
<evidence type="ECO:0000259" key="30">
    <source>
        <dbReference type="Pfam" id="PF17039"/>
    </source>
</evidence>
<dbReference type="Pfam" id="PF17039">
    <property type="entry name" value="Glyco_tran_10_N"/>
    <property type="match status" value="1"/>
</dbReference>